<dbReference type="EMBL" id="JACRSN010000008">
    <property type="protein sequence ID" value="MBC8533739.1"/>
    <property type="molecule type" value="Genomic_DNA"/>
</dbReference>
<sequence>MKIGKRQLVLASLVLALGAAVYLNWVFSGDQKLVATDALTSEKEYGQAQLVNASGETLEESALSQAPEESTAESGTEPETASTAGKIHSATLAEARLSRQQARDSATELLEDFLKEGDASSEELKAAAEKAAEIADAILQEDNIENLIKAKGYEDCVAMLENGECNIMVMIETAQPNDAVVIKDIVRGQTDLAYDKIKIIEVD</sequence>
<evidence type="ECO:0000256" key="1">
    <source>
        <dbReference type="SAM" id="MobiDB-lite"/>
    </source>
</evidence>
<dbReference type="Proteomes" id="UP000651482">
    <property type="component" value="Unassembled WGS sequence"/>
</dbReference>
<dbReference type="InterPro" id="IPR024232">
    <property type="entry name" value="SpoIIIAH"/>
</dbReference>
<evidence type="ECO:0000313" key="3">
    <source>
        <dbReference type="Proteomes" id="UP000651482"/>
    </source>
</evidence>
<keyword evidence="3" id="KW-1185">Reference proteome</keyword>
<name>A0A926D9D6_9FIRM</name>
<evidence type="ECO:0000313" key="2">
    <source>
        <dbReference type="EMBL" id="MBC8533739.1"/>
    </source>
</evidence>
<dbReference type="RefSeq" id="WP_249319378.1">
    <property type="nucleotide sequence ID" value="NZ_JACRSN010000008.1"/>
</dbReference>
<dbReference type="InterPro" id="IPR038503">
    <property type="entry name" value="SpoIIIAH_sf"/>
</dbReference>
<feature type="region of interest" description="Disordered" evidence="1">
    <location>
        <begin position="56"/>
        <end position="86"/>
    </location>
</feature>
<dbReference type="Gene3D" id="1.10.287.4300">
    <property type="entry name" value="Stage III sporulation protein AH-like"/>
    <property type="match status" value="1"/>
</dbReference>
<feature type="compositionally biased region" description="Polar residues" evidence="1">
    <location>
        <begin position="62"/>
        <end position="83"/>
    </location>
</feature>
<organism evidence="2 3">
    <name type="scientific">Yeguia hominis</name>
    <dbReference type="NCBI Taxonomy" id="2763662"/>
    <lineage>
        <taxon>Bacteria</taxon>
        <taxon>Bacillati</taxon>
        <taxon>Bacillota</taxon>
        <taxon>Clostridia</taxon>
        <taxon>Eubacteriales</taxon>
        <taxon>Yeguiaceae</taxon>
        <taxon>Yeguia</taxon>
    </lineage>
</organism>
<protein>
    <submittedName>
        <fullName evidence="2">SpoIIIAH-like family protein</fullName>
    </submittedName>
</protein>
<gene>
    <name evidence="2" type="ORF">IAG03_06920</name>
</gene>
<comment type="caution">
    <text evidence="2">The sequence shown here is derived from an EMBL/GenBank/DDBJ whole genome shotgun (WGS) entry which is preliminary data.</text>
</comment>
<reference evidence="2" key="1">
    <citation type="submission" date="2020-08" db="EMBL/GenBank/DDBJ databases">
        <title>Genome public.</title>
        <authorList>
            <person name="Liu C."/>
            <person name="Sun Q."/>
        </authorList>
    </citation>
    <scope>NUCLEOTIDE SEQUENCE</scope>
    <source>
        <strain evidence="2">NSJ-40</strain>
    </source>
</reference>
<proteinExistence type="predicted"/>
<accession>A0A926D9D6</accession>
<dbReference type="Pfam" id="PF12685">
    <property type="entry name" value="SpoIIIAH"/>
    <property type="match status" value="1"/>
</dbReference>
<dbReference type="AlphaFoldDB" id="A0A926D9D6"/>